<evidence type="ECO:0000256" key="5">
    <source>
        <dbReference type="SAM" id="MobiDB-lite"/>
    </source>
</evidence>
<dbReference type="PRINTS" id="PR00597">
    <property type="entry name" value="GELSOLIN"/>
</dbReference>
<evidence type="ECO:0000313" key="7">
    <source>
        <dbReference type="EMBL" id="GMF27055.1"/>
    </source>
</evidence>
<feature type="domain" description="Gelsolin-like" evidence="6">
    <location>
        <begin position="461"/>
        <end position="529"/>
    </location>
</feature>
<evidence type="ECO:0000256" key="1">
    <source>
        <dbReference type="ARBA" id="ARBA00008418"/>
    </source>
</evidence>
<dbReference type="PANTHER" id="PTHR11977">
    <property type="entry name" value="VILLIN"/>
    <property type="match status" value="1"/>
</dbReference>
<feature type="region of interest" description="Disordered" evidence="5">
    <location>
        <begin position="716"/>
        <end position="754"/>
    </location>
</feature>
<sequence>MATDSAFAGAGKKAGLEAWRIEDLQPVPVPAAELHKLHSGDSYIFLKTSEATTGFNEVKRDDYVTRLYRIKGKRTVRVEQVPLQSAYLSVDDAFVLDAGLELYLYAGKEANRLEKAKALEFVSKTREARGGRANVTFVDEDPENAAFWEILGGFADVTRSSESDEHHENVVKKNTTVLRVSGSTDDNLQVEDVTPSSGVLTKDILKTEDVFIIDSGNELFVWVGKTASESERKNALTVAVHYLKKEGRPSHTPITRVVEEGETPVFTALFKAWTEPKVLEFGYQPSQGVAHMQTDKTVDAKALLRAASQSEEDIGVDPNGDGKHEVTVWRIEDLEKVEVPKEQYGYFYDGDSYIVLHVVTPSRGKPTQVIYFWQGRSSTTDEKAAAAILATFLDDSLGGSPVQVRVVQGKEPAHFRALFKGTMIVHAGGKASAFTNRDDEDSYDTDGVSLYQVRGTNAENTLAAQVDEKTSSLTSGDCFVLVTPSKVYEWQGTGSSPAEREIASKIASILKKNREIEVVEEGSESDDFWEFLGGKGEYAKTKSSFEAPHEPRLFQCSNAYGYFDAREIVNFAQDDLNTDDVFILDTYTTLYVWIGAGANEPERREAMALAEKYLAVAKSDGRGEGTPIVAVHCNNEPLMFTSHFLAWDDEFFTKNEFLDPYKARLQKLKEEKEKNAPKDLPGTITNEDIREKETPAPAPAAARAVPVLPTEAPVPKAAPISPKAAPAPVSPKATPAPVSPKATPAPAPVSAKATGRAGETFTYEQLKAGVEGIDITSKEVSVGYCGCTIVYSPSSPSGSSRPRRKKSASSKLPATAPTSTRADTG</sequence>
<dbReference type="SUPFAM" id="SSF55753">
    <property type="entry name" value="Actin depolymerizing proteins"/>
    <property type="match status" value="6"/>
</dbReference>
<dbReference type="Gene3D" id="3.40.20.10">
    <property type="entry name" value="Severin"/>
    <property type="match status" value="5"/>
</dbReference>
<dbReference type="InterPro" id="IPR007122">
    <property type="entry name" value="Villin/Gelsolin"/>
</dbReference>
<protein>
    <submittedName>
        <fullName evidence="7">Unnamed protein product</fullName>
    </submittedName>
</protein>
<dbReference type="InterPro" id="IPR029006">
    <property type="entry name" value="ADF-H/Gelsolin-like_dom_sf"/>
</dbReference>
<dbReference type="CDD" id="cd11291">
    <property type="entry name" value="gelsolin_S6_like"/>
    <property type="match status" value="1"/>
</dbReference>
<dbReference type="CDD" id="cd11292">
    <property type="entry name" value="gelsolin_S3_like"/>
    <property type="match status" value="1"/>
</dbReference>
<dbReference type="PANTHER" id="PTHR11977:SF51">
    <property type="entry name" value="PROTEIN FLIGHTLESS-1 HOMOLOG"/>
    <property type="match status" value="1"/>
</dbReference>
<feature type="domain" description="Gelsolin-like" evidence="6">
    <location>
        <begin position="336"/>
        <end position="416"/>
    </location>
</feature>
<dbReference type="InterPro" id="IPR007123">
    <property type="entry name" value="Gelsolin-like_dom"/>
</dbReference>
<evidence type="ECO:0000256" key="3">
    <source>
        <dbReference type="ARBA" id="ARBA00022737"/>
    </source>
</evidence>
<dbReference type="AlphaFoldDB" id="A0A9W6U6Q1"/>
<dbReference type="Pfam" id="PF00626">
    <property type="entry name" value="Gelsolin"/>
    <property type="match status" value="5"/>
</dbReference>
<gene>
    <name evidence="7" type="ORF">Plil01_001128600</name>
</gene>
<reference evidence="7" key="1">
    <citation type="submission" date="2023-04" db="EMBL/GenBank/DDBJ databases">
        <title>Phytophthora lilii NBRC 32176.</title>
        <authorList>
            <person name="Ichikawa N."/>
            <person name="Sato H."/>
            <person name="Tonouchi N."/>
        </authorList>
    </citation>
    <scope>NUCLEOTIDE SEQUENCE</scope>
    <source>
        <strain evidence="7">NBRC 32176</strain>
    </source>
</reference>
<keyword evidence="8" id="KW-1185">Reference proteome</keyword>
<dbReference type="GO" id="GO:0051693">
    <property type="term" value="P:actin filament capping"/>
    <property type="evidence" value="ECO:0007669"/>
    <property type="project" value="UniProtKB-KW"/>
</dbReference>
<comment type="caution">
    <text evidence="7">The sequence shown here is derived from an EMBL/GenBank/DDBJ whole genome shotgun (WGS) entry which is preliminary data.</text>
</comment>
<evidence type="ECO:0000259" key="6">
    <source>
        <dbReference type="Pfam" id="PF00626"/>
    </source>
</evidence>
<name>A0A9W6U6Q1_9STRA</name>
<dbReference type="FunFam" id="3.40.20.10:FF:000001">
    <property type="entry name" value="Gelsolin"/>
    <property type="match status" value="1"/>
</dbReference>
<keyword evidence="3" id="KW-0677">Repeat</keyword>
<dbReference type="SMART" id="SM00262">
    <property type="entry name" value="GEL"/>
    <property type="match status" value="5"/>
</dbReference>
<dbReference type="CDD" id="cd11288">
    <property type="entry name" value="gelsolin_S5_like"/>
    <property type="match status" value="1"/>
</dbReference>
<dbReference type="GO" id="GO:0051015">
    <property type="term" value="F:actin filament binding"/>
    <property type="evidence" value="ECO:0007669"/>
    <property type="project" value="InterPro"/>
</dbReference>
<dbReference type="EMBL" id="BSXW01000644">
    <property type="protein sequence ID" value="GMF27055.1"/>
    <property type="molecule type" value="Genomic_DNA"/>
</dbReference>
<accession>A0A9W6U6Q1</accession>
<dbReference type="CDD" id="cd11293">
    <property type="entry name" value="gelsolin_S4_like"/>
    <property type="match status" value="1"/>
</dbReference>
<keyword evidence="2" id="KW-0117">Actin capping</keyword>
<feature type="region of interest" description="Disordered" evidence="5">
    <location>
        <begin position="790"/>
        <end position="825"/>
    </location>
</feature>
<keyword evidence="4" id="KW-0009">Actin-binding</keyword>
<evidence type="ECO:0000313" key="8">
    <source>
        <dbReference type="Proteomes" id="UP001165083"/>
    </source>
</evidence>
<proteinExistence type="inferred from homology"/>
<feature type="compositionally biased region" description="Polar residues" evidence="5">
    <location>
        <begin position="816"/>
        <end position="825"/>
    </location>
</feature>
<comment type="similarity">
    <text evidence="1">Belongs to the villin/gelsolin family.</text>
</comment>
<dbReference type="Proteomes" id="UP001165083">
    <property type="component" value="Unassembled WGS sequence"/>
</dbReference>
<feature type="domain" description="Gelsolin-like" evidence="6">
    <location>
        <begin position="567"/>
        <end position="640"/>
    </location>
</feature>
<feature type="domain" description="Gelsolin-like" evidence="6">
    <location>
        <begin position="75"/>
        <end position="148"/>
    </location>
</feature>
<evidence type="ECO:0000256" key="2">
    <source>
        <dbReference type="ARBA" id="ARBA00022467"/>
    </source>
</evidence>
<dbReference type="FunFam" id="3.40.20.10:FF:000005">
    <property type="entry name" value="Gelsolin"/>
    <property type="match status" value="1"/>
</dbReference>
<evidence type="ECO:0000256" key="4">
    <source>
        <dbReference type="ARBA" id="ARBA00023203"/>
    </source>
</evidence>
<feature type="domain" description="Gelsolin-like" evidence="6">
    <location>
        <begin position="195"/>
        <end position="266"/>
    </location>
</feature>
<feature type="region of interest" description="Disordered" evidence="5">
    <location>
        <begin position="669"/>
        <end position="702"/>
    </location>
</feature>
<dbReference type="OrthoDB" id="6375767at2759"/>
<organism evidence="7 8">
    <name type="scientific">Phytophthora lilii</name>
    <dbReference type="NCBI Taxonomy" id="2077276"/>
    <lineage>
        <taxon>Eukaryota</taxon>
        <taxon>Sar</taxon>
        <taxon>Stramenopiles</taxon>
        <taxon>Oomycota</taxon>
        <taxon>Peronosporomycetes</taxon>
        <taxon>Peronosporales</taxon>
        <taxon>Peronosporaceae</taxon>
        <taxon>Phytophthora</taxon>
    </lineage>
</organism>